<sequence>MIKQISSSFPYEKSFTDVLGSQMAYVDKGQGDPIVFIHGNPTSSYLWRNIMPHTEKVGRVIAPDLIGMGDSSKLENSGPDRYTFEEHAKYLYILFEKLELDNVTFVIHDWGSALGFNWTRLYPEKVKAIIYMEAITGPIKDWNAWPEVARNIFQTFRSDAGE</sequence>
<dbReference type="InterPro" id="IPR029058">
    <property type="entry name" value="AB_hydrolase_fold"/>
</dbReference>
<dbReference type="Gene3D" id="3.40.50.1820">
    <property type="entry name" value="alpha/beta hydrolase"/>
    <property type="match status" value="1"/>
</dbReference>
<reference evidence="2" key="1">
    <citation type="submission" date="2018-05" db="EMBL/GenBank/DDBJ databases">
        <authorList>
            <person name="Lanie J.A."/>
            <person name="Ng W.-L."/>
            <person name="Kazmierczak K.M."/>
            <person name="Andrzejewski T.M."/>
            <person name="Davidsen T.M."/>
            <person name="Wayne K.J."/>
            <person name="Tettelin H."/>
            <person name="Glass J.I."/>
            <person name="Rusch D."/>
            <person name="Podicherti R."/>
            <person name="Tsui H.-C.T."/>
            <person name="Winkler M.E."/>
        </authorList>
    </citation>
    <scope>NUCLEOTIDE SEQUENCE</scope>
</reference>
<name>A0A382NBL4_9ZZZZ</name>
<dbReference type="InterPro" id="IPR000073">
    <property type="entry name" value="AB_hydrolase_1"/>
</dbReference>
<evidence type="ECO:0000259" key="1">
    <source>
        <dbReference type="Pfam" id="PF00561"/>
    </source>
</evidence>
<dbReference type="GO" id="GO:0003824">
    <property type="term" value="F:catalytic activity"/>
    <property type="evidence" value="ECO:0007669"/>
    <property type="project" value="InterPro"/>
</dbReference>
<dbReference type="InterPro" id="IPR000639">
    <property type="entry name" value="Epox_hydrolase-like"/>
</dbReference>
<evidence type="ECO:0000313" key="2">
    <source>
        <dbReference type="EMBL" id="SVC57132.1"/>
    </source>
</evidence>
<dbReference type="PANTHER" id="PTHR43798">
    <property type="entry name" value="MONOACYLGLYCEROL LIPASE"/>
    <property type="match status" value="1"/>
</dbReference>
<dbReference type="EMBL" id="UINC01098535">
    <property type="protein sequence ID" value="SVC57132.1"/>
    <property type="molecule type" value="Genomic_DNA"/>
</dbReference>
<dbReference type="AlphaFoldDB" id="A0A382NBL4"/>
<dbReference type="Pfam" id="PF00561">
    <property type="entry name" value="Abhydrolase_1"/>
    <property type="match status" value="1"/>
</dbReference>
<gene>
    <name evidence="2" type="ORF">METZ01_LOCUS309986</name>
</gene>
<feature type="domain" description="AB hydrolase-1" evidence="1">
    <location>
        <begin position="33"/>
        <end position="157"/>
    </location>
</feature>
<dbReference type="InterPro" id="IPR050266">
    <property type="entry name" value="AB_hydrolase_sf"/>
</dbReference>
<dbReference type="SUPFAM" id="SSF53474">
    <property type="entry name" value="alpha/beta-Hydrolases"/>
    <property type="match status" value="1"/>
</dbReference>
<dbReference type="PRINTS" id="PR00412">
    <property type="entry name" value="EPOXHYDRLASE"/>
</dbReference>
<protein>
    <recommendedName>
        <fullName evidence="1">AB hydrolase-1 domain-containing protein</fullName>
    </recommendedName>
</protein>
<feature type="non-terminal residue" evidence="2">
    <location>
        <position position="162"/>
    </location>
</feature>
<dbReference type="PANTHER" id="PTHR43798:SF24">
    <property type="entry name" value="CIS-3-ALKYL-4-ALKYLOXETAN-2-ONE DECARBOXYLASE"/>
    <property type="match status" value="1"/>
</dbReference>
<dbReference type="GO" id="GO:0016020">
    <property type="term" value="C:membrane"/>
    <property type="evidence" value="ECO:0007669"/>
    <property type="project" value="TreeGrafter"/>
</dbReference>
<accession>A0A382NBL4</accession>
<proteinExistence type="predicted"/>
<organism evidence="2">
    <name type="scientific">marine metagenome</name>
    <dbReference type="NCBI Taxonomy" id="408172"/>
    <lineage>
        <taxon>unclassified sequences</taxon>
        <taxon>metagenomes</taxon>
        <taxon>ecological metagenomes</taxon>
    </lineage>
</organism>